<dbReference type="InterPro" id="IPR013096">
    <property type="entry name" value="Cupin_2"/>
</dbReference>
<dbReference type="Proteomes" id="UP000238261">
    <property type="component" value="Unassembled WGS sequence"/>
</dbReference>
<dbReference type="Gene3D" id="2.60.120.10">
    <property type="entry name" value="Jelly Rolls"/>
    <property type="match status" value="1"/>
</dbReference>
<dbReference type="PANTHER" id="PTHR41517">
    <property type="entry name" value="1,2-DIOXYGENASE PROTEIN-RELATED"/>
    <property type="match status" value="1"/>
</dbReference>
<evidence type="ECO:0000256" key="2">
    <source>
        <dbReference type="ARBA" id="ARBA00023002"/>
    </source>
</evidence>
<gene>
    <name evidence="4" type="ORF">XhyaCFBP1156_07605</name>
</gene>
<dbReference type="CDD" id="cd02216">
    <property type="entry name" value="cupin_GDO-like_N"/>
    <property type="match status" value="1"/>
</dbReference>
<dbReference type="EMBL" id="MDEG01000005">
    <property type="protein sequence ID" value="PPU98253.1"/>
    <property type="molecule type" value="Genomic_DNA"/>
</dbReference>
<dbReference type="SUPFAM" id="SSF51182">
    <property type="entry name" value="RmlC-like cupins"/>
    <property type="match status" value="1"/>
</dbReference>
<evidence type="ECO:0000256" key="1">
    <source>
        <dbReference type="ARBA" id="ARBA00022964"/>
    </source>
</evidence>
<dbReference type="Pfam" id="PF07883">
    <property type="entry name" value="Cupin_2"/>
    <property type="match status" value="1"/>
</dbReference>
<dbReference type="AlphaFoldDB" id="A0A2S7EYM1"/>
<proteinExistence type="predicted"/>
<dbReference type="PANTHER" id="PTHR41517:SF1">
    <property type="entry name" value="CUPIN"/>
    <property type="match status" value="1"/>
</dbReference>
<evidence type="ECO:0000259" key="3">
    <source>
        <dbReference type="Pfam" id="PF07883"/>
    </source>
</evidence>
<sequence length="336" mass="37169">MAPLWEVLRGLTPREPKQVVDPVIWRADTIRQHMTRACAEISAEDAERRVLVLENPKLQGRSLATNSLYAGIQMILPGEIAPCHRHTASALRLILEGGKGFTTVQGERVEMRRGDFIITPTNVFHDHGALGDAPVMWLDGLDVPIVQMLNAGFSADYPEQHQPEGRPLGDAQARYASGLIPVGQEPTGAASPLFHYPYATTRPALNALARTQEWNPEHGLKMAFSDPTTGRSPIRTMGAYLQLLPAGFRGVAHRETDAAVMCVVEGSARIRLGDQILTVHENDVFVAPGWLWRHFEADQECVLFSFSDRPLQEYLGFWRGERAAARQPDITQGVLA</sequence>
<dbReference type="GO" id="GO:0051213">
    <property type="term" value="F:dioxygenase activity"/>
    <property type="evidence" value="ECO:0007669"/>
    <property type="project" value="UniProtKB-KW"/>
</dbReference>
<feature type="domain" description="Cupin type-2" evidence="3">
    <location>
        <begin position="72"/>
        <end position="139"/>
    </location>
</feature>
<dbReference type="CDD" id="cd06992">
    <property type="entry name" value="cupin_GDO-like_C"/>
    <property type="match status" value="1"/>
</dbReference>
<organism evidence="4 5">
    <name type="scientific">Xanthomonas hyacinthi</name>
    <dbReference type="NCBI Taxonomy" id="56455"/>
    <lineage>
        <taxon>Bacteria</taxon>
        <taxon>Pseudomonadati</taxon>
        <taxon>Pseudomonadota</taxon>
        <taxon>Gammaproteobacteria</taxon>
        <taxon>Lysobacterales</taxon>
        <taxon>Lysobacteraceae</taxon>
        <taxon>Xanthomonas</taxon>
    </lineage>
</organism>
<reference evidence="5" key="1">
    <citation type="submission" date="2016-08" db="EMBL/GenBank/DDBJ databases">
        <authorList>
            <person name="Merda D."/>
            <person name="Briand M."/>
            <person name="Taghouti G."/>
            <person name="Carrere S."/>
            <person name="Gouzy J."/>
            <person name="Portier P."/>
            <person name="Jacques M.-A."/>
            <person name="Fischer-Le Saux M."/>
        </authorList>
    </citation>
    <scope>NUCLEOTIDE SEQUENCE [LARGE SCALE GENOMIC DNA]</scope>
    <source>
        <strain evidence="5">CFBP1156</strain>
    </source>
</reference>
<keyword evidence="2" id="KW-0560">Oxidoreductase</keyword>
<dbReference type="OrthoDB" id="285029at2"/>
<protein>
    <submittedName>
        <fullName evidence="4">Gentisate 1,2-dioxygenase</fullName>
    </submittedName>
</protein>
<keyword evidence="1 4" id="KW-0223">Dioxygenase</keyword>
<accession>A0A2S7EYM1</accession>
<dbReference type="InterPro" id="IPR011051">
    <property type="entry name" value="RmlC_Cupin_sf"/>
</dbReference>
<evidence type="ECO:0000313" key="5">
    <source>
        <dbReference type="Proteomes" id="UP000238261"/>
    </source>
</evidence>
<name>A0A2S7EYM1_9XANT</name>
<dbReference type="InterPro" id="IPR047183">
    <property type="entry name" value="GDO-like"/>
</dbReference>
<evidence type="ECO:0000313" key="4">
    <source>
        <dbReference type="EMBL" id="PPU98253.1"/>
    </source>
</evidence>
<dbReference type="InterPro" id="IPR014710">
    <property type="entry name" value="RmlC-like_jellyroll"/>
</dbReference>
<keyword evidence="5" id="KW-1185">Reference proteome</keyword>
<comment type="caution">
    <text evidence="4">The sequence shown here is derived from an EMBL/GenBank/DDBJ whole genome shotgun (WGS) entry which is preliminary data.</text>
</comment>